<evidence type="ECO:0000256" key="3">
    <source>
        <dbReference type="ARBA" id="ARBA00022989"/>
    </source>
</evidence>
<evidence type="ECO:0000256" key="4">
    <source>
        <dbReference type="ARBA" id="ARBA00023136"/>
    </source>
</evidence>
<keyword evidence="2 7" id="KW-0812">Transmembrane</keyword>
<keyword evidence="3 7" id="KW-1133">Transmembrane helix</keyword>
<evidence type="ECO:0000256" key="7">
    <source>
        <dbReference type="SAM" id="Phobius"/>
    </source>
</evidence>
<evidence type="ECO:0000313" key="9">
    <source>
        <dbReference type="EMBL" id="KAK4502242.1"/>
    </source>
</evidence>
<evidence type="ECO:0000313" key="10">
    <source>
        <dbReference type="Proteomes" id="UP001305779"/>
    </source>
</evidence>
<keyword evidence="10" id="KW-1185">Reference proteome</keyword>
<sequence>MPGNIINLTPEDILKWPKPNYVDPVERAWMPPYAGCLYGLATVMVGLRLWLRWTKRAGGLGVDDILLVASWLCVSWFTVLAILSAELYHTSRHVWDIPITSFPPMAKVTWLAELSFLLTGCCVKVSVLLFYRRLTESTCSKFWIWAVWAAIGLTVSYTLAFILALVFNCSPTEAYWRAFDLRYAATVDYHCVDTTIINLLAGIMAVISDLYAVALPCIMMRNLRIPLHQKIALNVVFSLGLLVVGASGVRTYWLWRKIRSPSSSPMLTRLPECGHYTDVSSAIFNVFVWSQLELTLGIMCASAPSLRVLFREYLSDTISRIKRSVTSGRSRRDSDVEQVIIRRVDSPNRVVERVDFAAKKHHHTPTCSDASAKFSDPITMANVNAVLPHEQWGDEGQYSYDWSYRKSPTLLERALTREERGTTAPTPPEQFIVKTPEDFESYNLQNMERYRASTQARGSEEVTRTLSAQRRHFEPERGVETSQSWLSLDR</sequence>
<organism evidence="9 10">
    <name type="scientific">Zasmidium cellare</name>
    <name type="common">Wine cellar mold</name>
    <name type="synonym">Racodium cellare</name>
    <dbReference type="NCBI Taxonomy" id="395010"/>
    <lineage>
        <taxon>Eukaryota</taxon>
        <taxon>Fungi</taxon>
        <taxon>Dikarya</taxon>
        <taxon>Ascomycota</taxon>
        <taxon>Pezizomycotina</taxon>
        <taxon>Dothideomycetes</taxon>
        <taxon>Dothideomycetidae</taxon>
        <taxon>Mycosphaerellales</taxon>
        <taxon>Mycosphaerellaceae</taxon>
        <taxon>Zasmidium</taxon>
    </lineage>
</organism>
<protein>
    <recommendedName>
        <fullName evidence="8">Rhodopsin domain-containing protein</fullName>
    </recommendedName>
</protein>
<feature type="domain" description="Rhodopsin" evidence="8">
    <location>
        <begin position="47"/>
        <end position="311"/>
    </location>
</feature>
<dbReference type="EMBL" id="JAXOVC010000004">
    <property type="protein sequence ID" value="KAK4502242.1"/>
    <property type="molecule type" value="Genomic_DNA"/>
</dbReference>
<evidence type="ECO:0000256" key="6">
    <source>
        <dbReference type="SAM" id="MobiDB-lite"/>
    </source>
</evidence>
<dbReference type="InterPro" id="IPR052337">
    <property type="entry name" value="SAT4-like"/>
</dbReference>
<accession>A0ABR0EL84</accession>
<reference evidence="9 10" key="1">
    <citation type="journal article" date="2023" name="G3 (Bethesda)">
        <title>A chromosome-level genome assembly of Zasmidium syzygii isolated from banana leaves.</title>
        <authorList>
            <person name="van Westerhoven A.C."/>
            <person name="Mehrabi R."/>
            <person name="Talebi R."/>
            <person name="Steentjes M.B.F."/>
            <person name="Corcolon B."/>
            <person name="Chong P.A."/>
            <person name="Kema G.H.J."/>
            <person name="Seidl M.F."/>
        </authorList>
    </citation>
    <scope>NUCLEOTIDE SEQUENCE [LARGE SCALE GENOMIC DNA]</scope>
    <source>
        <strain evidence="9 10">P124</strain>
    </source>
</reference>
<feature type="transmembrane region" description="Helical" evidence="7">
    <location>
        <begin position="108"/>
        <end position="131"/>
    </location>
</feature>
<dbReference type="Pfam" id="PF20684">
    <property type="entry name" value="Fung_rhodopsin"/>
    <property type="match status" value="1"/>
</dbReference>
<gene>
    <name evidence="9" type="ORF">PRZ48_005667</name>
</gene>
<feature type="transmembrane region" description="Helical" evidence="7">
    <location>
        <begin position="65"/>
        <end position="88"/>
    </location>
</feature>
<evidence type="ECO:0000256" key="1">
    <source>
        <dbReference type="ARBA" id="ARBA00004141"/>
    </source>
</evidence>
<evidence type="ECO:0000256" key="2">
    <source>
        <dbReference type="ARBA" id="ARBA00022692"/>
    </source>
</evidence>
<feature type="transmembrane region" description="Helical" evidence="7">
    <location>
        <begin position="196"/>
        <end position="219"/>
    </location>
</feature>
<keyword evidence="4 7" id="KW-0472">Membrane</keyword>
<feature type="region of interest" description="Disordered" evidence="6">
    <location>
        <begin position="452"/>
        <end position="490"/>
    </location>
</feature>
<feature type="transmembrane region" description="Helical" evidence="7">
    <location>
        <begin position="32"/>
        <end position="53"/>
    </location>
</feature>
<dbReference type="PANTHER" id="PTHR33048">
    <property type="entry name" value="PTH11-LIKE INTEGRAL MEMBRANE PROTEIN (AFU_ORTHOLOGUE AFUA_5G11245)"/>
    <property type="match status" value="1"/>
</dbReference>
<comment type="subcellular location">
    <subcellularLocation>
        <location evidence="1">Membrane</location>
        <topology evidence="1">Multi-pass membrane protein</topology>
    </subcellularLocation>
</comment>
<feature type="compositionally biased region" description="Polar residues" evidence="6">
    <location>
        <begin position="480"/>
        <end position="490"/>
    </location>
</feature>
<dbReference type="PANTHER" id="PTHR33048:SF129">
    <property type="entry name" value="INTEGRAL MEMBRANE PROTEIN-RELATED"/>
    <property type="match status" value="1"/>
</dbReference>
<evidence type="ECO:0000259" key="8">
    <source>
        <dbReference type="Pfam" id="PF20684"/>
    </source>
</evidence>
<feature type="transmembrane region" description="Helical" evidence="7">
    <location>
        <begin position="143"/>
        <end position="167"/>
    </location>
</feature>
<dbReference type="Proteomes" id="UP001305779">
    <property type="component" value="Unassembled WGS sequence"/>
</dbReference>
<comment type="caution">
    <text evidence="9">The sequence shown here is derived from an EMBL/GenBank/DDBJ whole genome shotgun (WGS) entry which is preliminary data.</text>
</comment>
<evidence type="ECO:0000256" key="5">
    <source>
        <dbReference type="ARBA" id="ARBA00038359"/>
    </source>
</evidence>
<dbReference type="InterPro" id="IPR049326">
    <property type="entry name" value="Rhodopsin_dom_fungi"/>
</dbReference>
<feature type="transmembrane region" description="Helical" evidence="7">
    <location>
        <begin position="231"/>
        <end position="255"/>
    </location>
</feature>
<name>A0ABR0EL84_ZASCE</name>
<proteinExistence type="inferred from homology"/>
<comment type="similarity">
    <text evidence="5">Belongs to the SAT4 family.</text>
</comment>